<accession>F0SAY9</accession>
<keyword evidence="2" id="KW-1185">Reference proteome</keyword>
<dbReference type="eggNOG" id="COG0406">
    <property type="taxonomic scope" value="Bacteria"/>
</dbReference>
<gene>
    <name evidence="1" type="ordered locus">Pedsa_1013</name>
</gene>
<dbReference type="Gene3D" id="3.40.50.1240">
    <property type="entry name" value="Phosphoglycerate mutase-like"/>
    <property type="match status" value="1"/>
</dbReference>
<evidence type="ECO:0000313" key="2">
    <source>
        <dbReference type="Proteomes" id="UP000000310"/>
    </source>
</evidence>
<evidence type="ECO:0000313" key="1">
    <source>
        <dbReference type="EMBL" id="ADY51584.1"/>
    </source>
</evidence>
<organism evidence="1 2">
    <name type="scientific">Pseudopedobacter saltans (strain ATCC 51119 / DSM 12145 / JCM 21818 / CCUG 39354 / LMG 10337 / NBRC 100064 / NCIMB 13643)</name>
    <name type="common">Pedobacter saltans</name>
    <dbReference type="NCBI Taxonomy" id="762903"/>
    <lineage>
        <taxon>Bacteria</taxon>
        <taxon>Pseudomonadati</taxon>
        <taxon>Bacteroidota</taxon>
        <taxon>Sphingobacteriia</taxon>
        <taxon>Sphingobacteriales</taxon>
        <taxon>Sphingobacteriaceae</taxon>
        <taxon>Pseudopedobacter</taxon>
    </lineage>
</organism>
<dbReference type="EMBL" id="CP002545">
    <property type="protein sequence ID" value="ADY51584.1"/>
    <property type="molecule type" value="Genomic_DNA"/>
</dbReference>
<dbReference type="Pfam" id="PF00300">
    <property type="entry name" value="His_Phos_1"/>
    <property type="match status" value="1"/>
</dbReference>
<reference evidence="2" key="2">
    <citation type="submission" date="2011-02" db="EMBL/GenBank/DDBJ databases">
        <title>The complete genome of Pedobacter saltans DSM 12145.</title>
        <authorList>
            <consortium name="US DOE Joint Genome Institute (JGI-PGF)"/>
            <person name="Lucas S."/>
            <person name="Copeland A."/>
            <person name="Lapidus A."/>
            <person name="Bruce D."/>
            <person name="Goodwin L."/>
            <person name="Pitluck S."/>
            <person name="Kyrpides N."/>
            <person name="Mavromatis K."/>
            <person name="Pagani I."/>
            <person name="Ivanova N."/>
            <person name="Ovchinnikova G."/>
            <person name="Lu M."/>
            <person name="Detter J.C."/>
            <person name="Han C."/>
            <person name="Land M."/>
            <person name="Hauser L."/>
            <person name="Markowitz V."/>
            <person name="Cheng J.-F."/>
            <person name="Hugenholtz P."/>
            <person name="Woyke T."/>
            <person name="Wu D."/>
            <person name="Tindall B."/>
            <person name="Pomrenke H.G."/>
            <person name="Brambilla E."/>
            <person name="Klenk H.-P."/>
            <person name="Eisen J.A."/>
        </authorList>
    </citation>
    <scope>NUCLEOTIDE SEQUENCE [LARGE SCALE GENOMIC DNA]</scope>
    <source>
        <strain evidence="2">ATCC 51119 / DSM 12145 / JCM 21818 / LMG 10337 / NBRC 100064 / NCIMB 13643</strain>
    </source>
</reference>
<dbReference type="STRING" id="762903.Pedsa_1013"/>
<name>F0SAY9_PSESL</name>
<dbReference type="KEGG" id="psn:Pedsa_1013"/>
<protein>
    <submittedName>
        <fullName evidence="1">Phosphoglycerate mutase</fullName>
    </submittedName>
</protein>
<sequence>MDIYLLSHTEVYNPNQVLLGQSDLPLEENFTNTFSWLSDILSPLGEPITYITNSSRRCIKLASSISKDKYIVDDNFSEINLGDFELYSASKISKNEYLDYIEKGFPNGENINDVKKRIRKGLKKIASRSGSYVVITSPNIIRFIILQCLKVSLKNIGVLEIDHGSISKLKYDNKSNTFLISFININKNNIK</sequence>
<dbReference type="SUPFAM" id="SSF53254">
    <property type="entry name" value="Phosphoglycerate mutase-like"/>
    <property type="match status" value="1"/>
</dbReference>
<dbReference type="HOGENOM" id="CLU_1420375_0_0_10"/>
<dbReference type="RefSeq" id="WP_013632084.1">
    <property type="nucleotide sequence ID" value="NC_015177.1"/>
</dbReference>
<dbReference type="AlphaFoldDB" id="F0SAY9"/>
<dbReference type="Proteomes" id="UP000000310">
    <property type="component" value="Chromosome"/>
</dbReference>
<dbReference type="InterPro" id="IPR013078">
    <property type="entry name" value="His_Pase_superF_clade-1"/>
</dbReference>
<reference evidence="1 2" key="1">
    <citation type="journal article" date="2011" name="Stand. Genomic Sci.">
        <title>Complete genome sequence of the gliding, heparinolytic Pedobacter saltans type strain (113).</title>
        <authorList>
            <person name="Liolios K."/>
            <person name="Sikorski J."/>
            <person name="Lu M."/>
            <person name="Nolan M."/>
            <person name="Lapidus A."/>
            <person name="Lucas S."/>
            <person name="Hammon N."/>
            <person name="Deshpande S."/>
            <person name="Cheng J.F."/>
            <person name="Tapia R."/>
            <person name="Han C."/>
            <person name="Goodwin L."/>
            <person name="Pitluck S."/>
            <person name="Huntemann M."/>
            <person name="Ivanova N."/>
            <person name="Pagani I."/>
            <person name="Mavromatis K."/>
            <person name="Ovchinikova G."/>
            <person name="Pati A."/>
            <person name="Chen A."/>
            <person name="Palaniappan K."/>
            <person name="Land M."/>
            <person name="Hauser L."/>
            <person name="Brambilla E.M."/>
            <person name="Kotsyurbenko O."/>
            <person name="Rohde M."/>
            <person name="Tindall B.J."/>
            <person name="Abt B."/>
            <person name="Goker M."/>
            <person name="Detter J.C."/>
            <person name="Woyke T."/>
            <person name="Bristow J."/>
            <person name="Eisen J.A."/>
            <person name="Markowitz V."/>
            <person name="Hugenholtz P."/>
            <person name="Klenk H.P."/>
            <person name="Kyrpides N.C."/>
        </authorList>
    </citation>
    <scope>NUCLEOTIDE SEQUENCE [LARGE SCALE GENOMIC DNA]</scope>
    <source>
        <strain evidence="2">ATCC 51119 / DSM 12145 / JCM 21818 / LMG 10337 / NBRC 100064 / NCIMB 13643</strain>
    </source>
</reference>
<dbReference type="InterPro" id="IPR029033">
    <property type="entry name" value="His_PPase_superfam"/>
</dbReference>
<proteinExistence type="predicted"/>
<dbReference type="OrthoDB" id="9782128at2"/>